<dbReference type="Proteomes" id="UP000235388">
    <property type="component" value="Unassembled WGS sequence"/>
</dbReference>
<gene>
    <name evidence="1" type="ORF">PCANC_00530</name>
</gene>
<accession>A0A2N5W7W3</accession>
<dbReference type="AlphaFoldDB" id="A0A2N5W7W3"/>
<organism evidence="1 2">
    <name type="scientific">Puccinia coronata f. sp. avenae</name>
    <dbReference type="NCBI Taxonomy" id="200324"/>
    <lineage>
        <taxon>Eukaryota</taxon>
        <taxon>Fungi</taxon>
        <taxon>Dikarya</taxon>
        <taxon>Basidiomycota</taxon>
        <taxon>Pucciniomycotina</taxon>
        <taxon>Pucciniomycetes</taxon>
        <taxon>Pucciniales</taxon>
        <taxon>Pucciniaceae</taxon>
        <taxon>Puccinia</taxon>
    </lineage>
</organism>
<sequence length="172" mass="18555">MRHAFPVINTASNAGSDGRIQVYIGCSHPIHSSRREVTWFGSGTSPPLGRPGGKPPKPPDVWVRCLPARPTLYGLVRAYHGRVLVLVVSDRLACPPLARARTVLAIALQEHVSACGATRGPTPPPALPRATEFESVNDSLGGPAPEFESDGRIRYKLGCNHPSQLFCNSYPR</sequence>
<reference evidence="1 2" key="1">
    <citation type="submission" date="2017-11" db="EMBL/GenBank/DDBJ databases">
        <title>De novo assembly and phasing of dikaryotic genomes from two isolates of Puccinia coronata f. sp. avenae, the causal agent of oat crown rust.</title>
        <authorList>
            <person name="Miller M.E."/>
            <person name="Zhang Y."/>
            <person name="Omidvar V."/>
            <person name="Sperschneider J."/>
            <person name="Schwessinger B."/>
            <person name="Raley C."/>
            <person name="Palmer J.M."/>
            <person name="Garnica D."/>
            <person name="Upadhyaya N."/>
            <person name="Rathjen J."/>
            <person name="Taylor J.M."/>
            <person name="Park R.F."/>
            <person name="Dodds P.N."/>
            <person name="Hirsch C.D."/>
            <person name="Kianian S.F."/>
            <person name="Figueroa M."/>
        </authorList>
    </citation>
    <scope>NUCLEOTIDE SEQUENCE [LARGE SCALE GENOMIC DNA]</scope>
    <source>
        <strain evidence="1">12NC29</strain>
    </source>
</reference>
<evidence type="ECO:0000313" key="1">
    <source>
        <dbReference type="EMBL" id="PLW58312.1"/>
    </source>
</evidence>
<dbReference type="EMBL" id="PGCJ01000003">
    <property type="protein sequence ID" value="PLW58312.1"/>
    <property type="molecule type" value="Genomic_DNA"/>
</dbReference>
<proteinExistence type="predicted"/>
<comment type="caution">
    <text evidence="1">The sequence shown here is derived from an EMBL/GenBank/DDBJ whole genome shotgun (WGS) entry which is preliminary data.</text>
</comment>
<keyword evidence="2" id="KW-1185">Reference proteome</keyword>
<name>A0A2N5W7W3_9BASI</name>
<evidence type="ECO:0000313" key="2">
    <source>
        <dbReference type="Proteomes" id="UP000235388"/>
    </source>
</evidence>
<protein>
    <submittedName>
        <fullName evidence="1">Uncharacterized protein</fullName>
    </submittedName>
</protein>